<name>A0A1S7RUT8_AGRTU</name>
<evidence type="ECO:0000313" key="2">
    <source>
        <dbReference type="Proteomes" id="UP000191897"/>
    </source>
</evidence>
<dbReference type="AlphaFoldDB" id="A0A1S7RUT8"/>
<organism evidence="1 2">
    <name type="scientific">Agrobacterium tumefaciens str. Kerr 14</name>
    <dbReference type="NCBI Taxonomy" id="1183424"/>
    <lineage>
        <taxon>Bacteria</taxon>
        <taxon>Pseudomonadati</taxon>
        <taxon>Pseudomonadota</taxon>
        <taxon>Alphaproteobacteria</taxon>
        <taxon>Hyphomicrobiales</taxon>
        <taxon>Rhizobiaceae</taxon>
        <taxon>Rhizobium/Agrobacterium group</taxon>
        <taxon>Agrobacterium</taxon>
        <taxon>Agrobacterium tumefaciens complex</taxon>
    </lineage>
</organism>
<sequence length="79" mass="8601">MRLDGVSLDDDGIKFPPPEQLCCGGPIGTGNQRERLAFLRGSATDHDWANLPMLGHGGRYSLGKIHINEAQPLTNMDAR</sequence>
<proteinExistence type="predicted"/>
<protein>
    <submittedName>
        <fullName evidence="1">Uncharacterized protein</fullName>
    </submittedName>
</protein>
<evidence type="ECO:0000313" key="1">
    <source>
        <dbReference type="EMBL" id="CUX57695.1"/>
    </source>
</evidence>
<reference evidence="1 2" key="1">
    <citation type="submission" date="2016-01" db="EMBL/GenBank/DDBJ databases">
        <authorList>
            <person name="Oliw E.H."/>
        </authorList>
    </citation>
    <scope>NUCLEOTIDE SEQUENCE [LARGE SCALE GENOMIC DNA]</scope>
    <source>
        <strain evidence="1 2">Kerr 14</strain>
    </source>
</reference>
<accession>A0A1S7RUT8</accession>
<gene>
    <name evidence="1" type="ORF">AGR4C_Lc50107</name>
</gene>
<dbReference type="Proteomes" id="UP000191897">
    <property type="component" value="Unassembled WGS sequence"/>
</dbReference>
<dbReference type="EMBL" id="FBWC01000027">
    <property type="protein sequence ID" value="CUX57695.1"/>
    <property type="molecule type" value="Genomic_DNA"/>
</dbReference>